<evidence type="ECO:0000256" key="3">
    <source>
        <dbReference type="ARBA" id="ARBA00022833"/>
    </source>
</evidence>
<evidence type="ECO:0000259" key="4">
    <source>
        <dbReference type="SMART" id="SM00400"/>
    </source>
</evidence>
<evidence type="ECO:0000313" key="5">
    <source>
        <dbReference type="EMBL" id="MFD2832576.1"/>
    </source>
</evidence>
<protein>
    <submittedName>
        <fullName evidence="5">Toprim domain-containing protein</fullName>
    </submittedName>
</protein>
<dbReference type="Gene3D" id="3.90.580.10">
    <property type="entry name" value="Zinc finger, CHC2-type domain"/>
    <property type="match status" value="1"/>
</dbReference>
<keyword evidence="1" id="KW-0479">Metal-binding</keyword>
<evidence type="ECO:0000256" key="2">
    <source>
        <dbReference type="ARBA" id="ARBA00022771"/>
    </source>
</evidence>
<dbReference type="PANTHER" id="PTHR30313">
    <property type="entry name" value="DNA PRIMASE"/>
    <property type="match status" value="1"/>
</dbReference>
<dbReference type="Proteomes" id="UP001597438">
    <property type="component" value="Unassembled WGS sequence"/>
</dbReference>
<dbReference type="Pfam" id="PF01807">
    <property type="entry name" value="Zn_ribbon_DnaG"/>
    <property type="match status" value="1"/>
</dbReference>
<dbReference type="SUPFAM" id="SSF57783">
    <property type="entry name" value="Zinc beta-ribbon"/>
    <property type="match status" value="1"/>
</dbReference>
<feature type="domain" description="Zinc finger CHC2-type" evidence="4">
    <location>
        <begin position="43"/>
        <end position="89"/>
    </location>
</feature>
<keyword evidence="2" id="KW-0863">Zinc-finger</keyword>
<dbReference type="SUPFAM" id="SSF56731">
    <property type="entry name" value="DNA primase core"/>
    <property type="match status" value="1"/>
</dbReference>
<evidence type="ECO:0000313" key="6">
    <source>
        <dbReference type="Proteomes" id="UP001597438"/>
    </source>
</evidence>
<dbReference type="InterPro" id="IPR050219">
    <property type="entry name" value="DnaG_primase"/>
</dbReference>
<reference evidence="6" key="1">
    <citation type="journal article" date="2019" name="Int. J. Syst. Evol. Microbiol.">
        <title>The Global Catalogue of Microorganisms (GCM) 10K type strain sequencing project: providing services to taxonomists for standard genome sequencing and annotation.</title>
        <authorList>
            <consortium name="The Broad Institute Genomics Platform"/>
            <consortium name="The Broad Institute Genome Sequencing Center for Infectious Disease"/>
            <person name="Wu L."/>
            <person name="Ma J."/>
        </authorList>
    </citation>
    <scope>NUCLEOTIDE SEQUENCE [LARGE SCALE GENOMIC DNA]</scope>
    <source>
        <strain evidence="6">KCTC 52925</strain>
    </source>
</reference>
<dbReference type="Gene3D" id="3.40.1360.10">
    <property type="match status" value="1"/>
</dbReference>
<comment type="caution">
    <text evidence="5">The sequence shown here is derived from an EMBL/GenBank/DDBJ whole genome shotgun (WGS) entry which is preliminary data.</text>
</comment>
<dbReference type="InterPro" id="IPR036977">
    <property type="entry name" value="DNA_primase_Znf_CHC2"/>
</dbReference>
<sequence length="288" mass="32569">MDLKTLSWSSARNVCIVKTLAKLGHYPTRTSEKEAWFLSPLRSETQASFNVSLFKNLWYDYGLGKGGNSIDLIMTIRNCSFKEAIELLSNGPFIFSFCPPPVIASKNQDNSISIVRSTSLDHPALIQYILQRGIPLQIAHTYCKEVWYRINSQEYFAIGLENHLGGWELRNKYYKNSSSPKSYSFISHSSDRLLVTEGIFDFLSLAVMKADLVKNSDCIILNSLAFLKDINDLFVKYSEVVLFLDNDAAGKKATSALLDFHNNVTDASDIYTGYTDLNEKLMSHVRKV</sequence>
<proteinExistence type="predicted"/>
<dbReference type="EMBL" id="JBHUOJ010000009">
    <property type="protein sequence ID" value="MFD2832576.1"/>
    <property type="molecule type" value="Genomic_DNA"/>
</dbReference>
<dbReference type="InterPro" id="IPR034154">
    <property type="entry name" value="TOPRIM_DnaG/twinkle"/>
</dbReference>
<keyword evidence="6" id="KW-1185">Reference proteome</keyword>
<gene>
    <name evidence="5" type="ORF">ACFSYS_04700</name>
</gene>
<keyword evidence="3" id="KW-0862">Zinc</keyword>
<dbReference type="RefSeq" id="WP_251741704.1">
    <property type="nucleotide sequence ID" value="NZ_JBHUOJ010000009.1"/>
</dbReference>
<dbReference type="Pfam" id="PF13155">
    <property type="entry name" value="Toprim_2"/>
    <property type="match status" value="1"/>
</dbReference>
<dbReference type="InterPro" id="IPR002694">
    <property type="entry name" value="Znf_CHC2"/>
</dbReference>
<organism evidence="5 6">
    <name type="scientific">Christiangramia antarctica</name>
    <dbReference type="NCBI Taxonomy" id="2058158"/>
    <lineage>
        <taxon>Bacteria</taxon>
        <taxon>Pseudomonadati</taxon>
        <taxon>Bacteroidota</taxon>
        <taxon>Flavobacteriia</taxon>
        <taxon>Flavobacteriales</taxon>
        <taxon>Flavobacteriaceae</taxon>
        <taxon>Christiangramia</taxon>
    </lineage>
</organism>
<dbReference type="CDD" id="cd01029">
    <property type="entry name" value="TOPRIM_primases"/>
    <property type="match status" value="1"/>
</dbReference>
<evidence type="ECO:0000256" key="1">
    <source>
        <dbReference type="ARBA" id="ARBA00022723"/>
    </source>
</evidence>
<dbReference type="SMART" id="SM00400">
    <property type="entry name" value="ZnF_CHCC"/>
    <property type="match status" value="1"/>
</dbReference>
<name>A0ABW5X0H7_9FLAO</name>
<dbReference type="PANTHER" id="PTHR30313:SF2">
    <property type="entry name" value="DNA PRIMASE"/>
    <property type="match status" value="1"/>
</dbReference>
<accession>A0ABW5X0H7</accession>